<proteinExistence type="evidence at transcript level"/>
<dbReference type="SUPFAM" id="SSF56112">
    <property type="entry name" value="Protein kinase-like (PK-like)"/>
    <property type="match status" value="1"/>
</dbReference>
<keyword evidence="2" id="KW-0723">Serine/threonine-protein kinase</keyword>
<keyword evidence="3" id="KW-0808">Transferase</keyword>
<dbReference type="EMBL" id="GBGD01001213">
    <property type="protein sequence ID" value="JAC87676.1"/>
    <property type="molecule type" value="mRNA"/>
</dbReference>
<dbReference type="GO" id="GO:0004674">
    <property type="term" value="F:protein serine/threonine kinase activity"/>
    <property type="evidence" value="ECO:0007669"/>
    <property type="project" value="UniProtKB-KW"/>
</dbReference>
<dbReference type="Gene3D" id="3.30.200.20">
    <property type="entry name" value="Phosphorylase Kinase, domain 1"/>
    <property type="match status" value="1"/>
</dbReference>
<evidence type="ECO:0000256" key="4">
    <source>
        <dbReference type="ARBA" id="ARBA00022741"/>
    </source>
</evidence>
<reference evidence="10" key="1">
    <citation type="journal article" date="2015" name="J. Med. Entomol.">
        <title>A Deep Insight Into the Sialotranscriptome of the Chagas Disease Vector, Panstrongylus megistus (Hemiptera: Heteroptera).</title>
        <authorList>
            <person name="Ribeiro J.M."/>
            <person name="Schwarz A."/>
            <person name="Francischetti I.M."/>
        </authorList>
    </citation>
    <scope>NUCLEOTIDE SEQUENCE</scope>
    <source>
        <tissue evidence="10">Salivary glands</tissue>
    </source>
</reference>
<dbReference type="SMART" id="SM00220">
    <property type="entry name" value="S_TKc"/>
    <property type="match status" value="1"/>
</dbReference>
<keyword evidence="6 7" id="KW-0067">ATP-binding</keyword>
<dbReference type="Pfam" id="PF00069">
    <property type="entry name" value="Pkinase"/>
    <property type="match status" value="1"/>
</dbReference>
<evidence type="ECO:0000313" key="10">
    <source>
        <dbReference type="EMBL" id="JAC87676.1"/>
    </source>
</evidence>
<dbReference type="PROSITE" id="PS00107">
    <property type="entry name" value="PROTEIN_KINASE_ATP"/>
    <property type="match status" value="1"/>
</dbReference>
<dbReference type="InterPro" id="IPR008271">
    <property type="entry name" value="Ser/Thr_kinase_AS"/>
</dbReference>
<evidence type="ECO:0000256" key="3">
    <source>
        <dbReference type="ARBA" id="ARBA00022679"/>
    </source>
</evidence>
<sequence>MVERILEELHGEEPIASQETHTGVLRDKTNDVIERKEAAKKNRRRKKTTASLVTSCFQDLYRLSGEVLGRGAYASVQTCVNILTDMEFAVKMIDKVPGHPRARVFREVETFHHCQGHPNIIQLLEMFEDDRRFYLVFEKVEGGQLLTRIQERGRFTEREAAEITRDLASALKFLHAKGIAHRDLKPENILCVSRTSLSPVKLCDLDLGSGIRFSPVLGVPLSSPRLHSPVGSAEFMAPEVVATFTEQPDHQGSPAWYDKRCDMWSLGVVLYILLSGYPPFWGQCCNESSCLGPDCSDCRNALFDLIADRPRPEFPIEEWAGVSEAARRLVASLLSRDPADRPTAAEVLSHPWVSTLGAVGDTRLLSTPHNITNTKSVSEMAESAMSLNRVLVQQLSLTTTTPSATTPNNNNNNNNNNQQPQQQQQQQNSGGSSSTTTAAATTTSSTAGCGGGGGGGGILVLQPVVVSCGQQCNNSLVQAPELGPPQPGSLLARRLNRQTSSQQT</sequence>
<feature type="binding site" evidence="7">
    <location>
        <position position="91"/>
    </location>
    <ligand>
        <name>ATP</name>
        <dbReference type="ChEBI" id="CHEBI:30616"/>
    </ligand>
</feature>
<dbReference type="FunFam" id="3.30.200.20:FF:000093">
    <property type="entry name" value="Putative map kinase-interacting serine/threonine-protein kinase 1"/>
    <property type="match status" value="1"/>
</dbReference>
<evidence type="ECO:0000256" key="1">
    <source>
        <dbReference type="ARBA" id="ARBA00006692"/>
    </source>
</evidence>
<accession>A0A069DV29</accession>
<evidence type="ECO:0000256" key="7">
    <source>
        <dbReference type="PROSITE-ProRule" id="PRU10141"/>
    </source>
</evidence>
<dbReference type="AlphaFoldDB" id="A0A069DV29"/>
<dbReference type="InterPro" id="IPR000719">
    <property type="entry name" value="Prot_kinase_dom"/>
</dbReference>
<dbReference type="InterPro" id="IPR017441">
    <property type="entry name" value="Protein_kinase_ATP_BS"/>
</dbReference>
<dbReference type="PANTHER" id="PTHR24349">
    <property type="entry name" value="SERINE/THREONINE-PROTEIN KINASE"/>
    <property type="match status" value="1"/>
</dbReference>
<organism evidence="10">
    <name type="scientific">Panstrongylus megistus</name>
    <dbReference type="NCBI Taxonomy" id="65343"/>
    <lineage>
        <taxon>Eukaryota</taxon>
        <taxon>Metazoa</taxon>
        <taxon>Ecdysozoa</taxon>
        <taxon>Arthropoda</taxon>
        <taxon>Hexapoda</taxon>
        <taxon>Insecta</taxon>
        <taxon>Pterygota</taxon>
        <taxon>Neoptera</taxon>
        <taxon>Paraneoptera</taxon>
        <taxon>Hemiptera</taxon>
        <taxon>Heteroptera</taxon>
        <taxon>Panheteroptera</taxon>
        <taxon>Cimicomorpha</taxon>
        <taxon>Reduviidae</taxon>
        <taxon>Triatominae</taxon>
        <taxon>Panstrongylus</taxon>
    </lineage>
</organism>
<keyword evidence="4 7" id="KW-0547">Nucleotide-binding</keyword>
<feature type="domain" description="Protein kinase" evidence="9">
    <location>
        <begin position="62"/>
        <end position="353"/>
    </location>
</feature>
<dbReference type="InterPro" id="IPR050205">
    <property type="entry name" value="CDPK_Ser/Thr_kinases"/>
</dbReference>
<dbReference type="InterPro" id="IPR011009">
    <property type="entry name" value="Kinase-like_dom_sf"/>
</dbReference>
<evidence type="ECO:0000256" key="2">
    <source>
        <dbReference type="ARBA" id="ARBA00022527"/>
    </source>
</evidence>
<feature type="region of interest" description="Disordered" evidence="8">
    <location>
        <begin position="400"/>
        <end position="443"/>
    </location>
</feature>
<dbReference type="GO" id="GO:0005524">
    <property type="term" value="F:ATP binding"/>
    <property type="evidence" value="ECO:0007669"/>
    <property type="project" value="UniProtKB-UniRule"/>
</dbReference>
<keyword evidence="5 10" id="KW-0418">Kinase</keyword>
<dbReference type="PROSITE" id="PS00108">
    <property type="entry name" value="PROTEIN_KINASE_ST"/>
    <property type="match status" value="1"/>
</dbReference>
<evidence type="ECO:0000256" key="5">
    <source>
        <dbReference type="ARBA" id="ARBA00022777"/>
    </source>
</evidence>
<evidence type="ECO:0000256" key="8">
    <source>
        <dbReference type="SAM" id="MobiDB-lite"/>
    </source>
</evidence>
<comment type="similarity">
    <text evidence="1">Belongs to the protein kinase superfamily. CAMK Ser/Thr protein kinase family.</text>
</comment>
<name>A0A069DV29_9HEMI</name>
<evidence type="ECO:0000259" key="9">
    <source>
        <dbReference type="PROSITE" id="PS50011"/>
    </source>
</evidence>
<dbReference type="Gene3D" id="1.10.510.10">
    <property type="entry name" value="Transferase(Phosphotransferase) domain 1"/>
    <property type="match status" value="1"/>
</dbReference>
<feature type="region of interest" description="Disordered" evidence="8">
    <location>
        <begin position="479"/>
        <end position="504"/>
    </location>
</feature>
<evidence type="ECO:0000256" key="6">
    <source>
        <dbReference type="ARBA" id="ARBA00022840"/>
    </source>
</evidence>
<dbReference type="PROSITE" id="PS50011">
    <property type="entry name" value="PROTEIN_KINASE_DOM"/>
    <property type="match status" value="1"/>
</dbReference>
<protein>
    <submittedName>
        <fullName evidence="10">Putative mitogen-activated protein kinase erk-a</fullName>
    </submittedName>
</protein>